<sequence>DKPEKEAGTTGCSGATRPAPARSAPGCGCLHLDLLLPRKQAIRGVPAFPSPPRAWRRTRLVSLCREIRGGVPTATAVSLTSHSPLFFGHVFLPWGSNHSVLPTAVSAHRGVVLPICPHGVAACLGCSVRGWLRLALELLILRNAPLCFSPIGSWFRMR</sequence>
<name>A0A843XJ82_COLES</name>
<comment type="caution">
    <text evidence="2">The sequence shown here is derived from an EMBL/GenBank/DDBJ whole genome shotgun (WGS) entry which is preliminary data.</text>
</comment>
<organism evidence="2 3">
    <name type="scientific">Colocasia esculenta</name>
    <name type="common">Wild taro</name>
    <name type="synonym">Arum esculentum</name>
    <dbReference type="NCBI Taxonomy" id="4460"/>
    <lineage>
        <taxon>Eukaryota</taxon>
        <taxon>Viridiplantae</taxon>
        <taxon>Streptophyta</taxon>
        <taxon>Embryophyta</taxon>
        <taxon>Tracheophyta</taxon>
        <taxon>Spermatophyta</taxon>
        <taxon>Magnoliopsida</taxon>
        <taxon>Liliopsida</taxon>
        <taxon>Araceae</taxon>
        <taxon>Aroideae</taxon>
        <taxon>Colocasieae</taxon>
        <taxon>Colocasia</taxon>
    </lineage>
</organism>
<reference evidence="2" key="1">
    <citation type="submission" date="2017-07" db="EMBL/GenBank/DDBJ databases">
        <title>Taro Niue Genome Assembly and Annotation.</title>
        <authorList>
            <person name="Atibalentja N."/>
            <person name="Keating K."/>
            <person name="Fields C.J."/>
        </authorList>
    </citation>
    <scope>NUCLEOTIDE SEQUENCE</scope>
    <source>
        <strain evidence="2">Niue_2</strain>
        <tissue evidence="2">Leaf</tissue>
    </source>
</reference>
<feature type="non-terminal residue" evidence="2">
    <location>
        <position position="1"/>
    </location>
</feature>
<gene>
    <name evidence="2" type="ORF">Taro_052230</name>
</gene>
<dbReference type="AlphaFoldDB" id="A0A843XJ82"/>
<accession>A0A843XJ82</accession>
<protein>
    <submittedName>
        <fullName evidence="2">Uncharacterized protein</fullName>
    </submittedName>
</protein>
<evidence type="ECO:0000256" key="1">
    <source>
        <dbReference type="SAM" id="MobiDB-lite"/>
    </source>
</evidence>
<keyword evidence="3" id="KW-1185">Reference proteome</keyword>
<feature type="region of interest" description="Disordered" evidence="1">
    <location>
        <begin position="1"/>
        <end position="21"/>
    </location>
</feature>
<dbReference type="EMBL" id="NMUH01008761">
    <property type="protein sequence ID" value="MQM19230.1"/>
    <property type="molecule type" value="Genomic_DNA"/>
</dbReference>
<evidence type="ECO:0000313" key="2">
    <source>
        <dbReference type="EMBL" id="MQM19230.1"/>
    </source>
</evidence>
<evidence type="ECO:0000313" key="3">
    <source>
        <dbReference type="Proteomes" id="UP000652761"/>
    </source>
</evidence>
<proteinExistence type="predicted"/>
<dbReference type="Proteomes" id="UP000652761">
    <property type="component" value="Unassembled WGS sequence"/>
</dbReference>